<accession>A0A1E7YP59</accession>
<dbReference type="AlphaFoldDB" id="A0A1E7YP59"/>
<dbReference type="EMBL" id="LZYE01000098">
    <property type="protein sequence ID" value="OFC37039.1"/>
    <property type="molecule type" value="Genomic_DNA"/>
</dbReference>
<dbReference type="Proteomes" id="UP000175616">
    <property type="component" value="Unassembled WGS sequence"/>
</dbReference>
<evidence type="ECO:0000313" key="2">
    <source>
        <dbReference type="Proteomes" id="UP000175616"/>
    </source>
</evidence>
<comment type="caution">
    <text evidence="1">The sequence shown here is derived from an EMBL/GenBank/DDBJ whole genome shotgun (WGS) entry which is preliminary data.</text>
</comment>
<reference evidence="1 2" key="1">
    <citation type="submission" date="2016-06" db="EMBL/GenBank/DDBJ databases">
        <title>Gene turnover analysis identifies the evolutionary adaptation of the extremophile Acidithiobacillus caldus.</title>
        <authorList>
            <person name="Zhang X."/>
        </authorList>
    </citation>
    <scope>NUCLEOTIDE SEQUENCE [LARGE SCALE GENOMIC DNA]</scope>
    <source>
        <strain evidence="1 2">DX</strain>
    </source>
</reference>
<sequence>MTEYPNQKRFFNIFSATSYYAFRENLESILPYASFAISEDLCTGIVSHRQDILGKVTVTTNSEWISELSTRFEEIRVASENFRLQ</sequence>
<name>A0A1E7YP59_9PROT</name>
<gene>
    <name evidence="1" type="ORF">BAE27_04520</name>
</gene>
<protein>
    <submittedName>
        <fullName evidence="1">Uncharacterized protein</fullName>
    </submittedName>
</protein>
<proteinExistence type="predicted"/>
<organism evidence="1 2">
    <name type="scientific">Acidithiobacillus caldus</name>
    <dbReference type="NCBI Taxonomy" id="33059"/>
    <lineage>
        <taxon>Bacteria</taxon>
        <taxon>Pseudomonadati</taxon>
        <taxon>Pseudomonadota</taxon>
        <taxon>Acidithiobacillia</taxon>
        <taxon>Acidithiobacillales</taxon>
        <taxon>Acidithiobacillaceae</taxon>
        <taxon>Acidithiobacillus</taxon>
    </lineage>
</organism>
<evidence type="ECO:0000313" key="1">
    <source>
        <dbReference type="EMBL" id="OFC37039.1"/>
    </source>
</evidence>